<gene>
    <name evidence="2" type="ORF">P280DRAFT_515029</name>
</gene>
<evidence type="ECO:0000313" key="3">
    <source>
        <dbReference type="Proteomes" id="UP000799753"/>
    </source>
</evidence>
<feature type="chain" id="PRO_5025372668" evidence="1">
    <location>
        <begin position="20"/>
        <end position="298"/>
    </location>
</feature>
<reference evidence="2" key="1">
    <citation type="journal article" date="2020" name="Stud. Mycol.">
        <title>101 Dothideomycetes genomes: a test case for predicting lifestyles and emergence of pathogens.</title>
        <authorList>
            <person name="Haridas S."/>
            <person name="Albert R."/>
            <person name="Binder M."/>
            <person name="Bloem J."/>
            <person name="Labutti K."/>
            <person name="Salamov A."/>
            <person name="Andreopoulos B."/>
            <person name="Baker S."/>
            <person name="Barry K."/>
            <person name="Bills G."/>
            <person name="Bluhm B."/>
            <person name="Cannon C."/>
            <person name="Castanera R."/>
            <person name="Culley D."/>
            <person name="Daum C."/>
            <person name="Ezra D."/>
            <person name="Gonzalez J."/>
            <person name="Henrissat B."/>
            <person name="Kuo A."/>
            <person name="Liang C."/>
            <person name="Lipzen A."/>
            <person name="Lutzoni F."/>
            <person name="Magnuson J."/>
            <person name="Mondo S."/>
            <person name="Nolan M."/>
            <person name="Ohm R."/>
            <person name="Pangilinan J."/>
            <person name="Park H.-J."/>
            <person name="Ramirez L."/>
            <person name="Alfaro M."/>
            <person name="Sun H."/>
            <person name="Tritt A."/>
            <person name="Yoshinaga Y."/>
            <person name="Zwiers L.-H."/>
            <person name="Turgeon B."/>
            <person name="Goodwin S."/>
            <person name="Spatafora J."/>
            <person name="Crous P."/>
            <person name="Grigoriev I."/>
        </authorList>
    </citation>
    <scope>NUCLEOTIDE SEQUENCE</scope>
    <source>
        <strain evidence="2">CBS 473.64</strain>
    </source>
</reference>
<accession>A0A6A6S8M9</accession>
<dbReference type="EMBL" id="MU006779">
    <property type="protein sequence ID" value="KAF2644055.1"/>
    <property type="molecule type" value="Genomic_DNA"/>
</dbReference>
<keyword evidence="1" id="KW-0732">Signal</keyword>
<feature type="signal peptide" evidence="1">
    <location>
        <begin position="1"/>
        <end position="19"/>
    </location>
</feature>
<organism evidence="2 3">
    <name type="scientific">Massarina eburnea CBS 473.64</name>
    <dbReference type="NCBI Taxonomy" id="1395130"/>
    <lineage>
        <taxon>Eukaryota</taxon>
        <taxon>Fungi</taxon>
        <taxon>Dikarya</taxon>
        <taxon>Ascomycota</taxon>
        <taxon>Pezizomycotina</taxon>
        <taxon>Dothideomycetes</taxon>
        <taxon>Pleosporomycetidae</taxon>
        <taxon>Pleosporales</taxon>
        <taxon>Massarineae</taxon>
        <taxon>Massarinaceae</taxon>
        <taxon>Massarina</taxon>
    </lineage>
</organism>
<dbReference type="OrthoDB" id="73875at2759"/>
<name>A0A6A6S8M9_9PLEO</name>
<protein>
    <submittedName>
        <fullName evidence="2">Uncharacterized protein</fullName>
    </submittedName>
</protein>
<dbReference type="Proteomes" id="UP000799753">
    <property type="component" value="Unassembled WGS sequence"/>
</dbReference>
<sequence length="298" mass="32002">MKFISLFMLLCSSTVLASGLDLVPREPKCPKKDGGKDDQTIAHYKKTGQCFSYDGFVNNEKSLAPCSGPDGYCEKVKKSTSGVYGCKLSIPAGTEIKPNDYFKDEDCNTWLPGECMCECELCKTIFEFVAEGLAKLDNVLCAIMISSLKTIIDVGIMFVPGGQASTGIKAAIQGAKSFYENGEEAASFFGNWIGPACGIPEFDFDITQVFMDLINAPDSMSRGESVGCKKKSGCRKLDPVPDPTKNSVAPTNNAVKNLKASDNFTTSAISSHITSSSMAPITTDPPCTITFRGGIWCV</sequence>
<evidence type="ECO:0000256" key="1">
    <source>
        <dbReference type="SAM" id="SignalP"/>
    </source>
</evidence>
<evidence type="ECO:0000313" key="2">
    <source>
        <dbReference type="EMBL" id="KAF2644055.1"/>
    </source>
</evidence>
<proteinExistence type="predicted"/>
<dbReference type="AlphaFoldDB" id="A0A6A6S8M9"/>
<keyword evidence="3" id="KW-1185">Reference proteome</keyword>